<sequence length="120" mass="12770">MTLTLGMVTCDTTDAEALAAWWAEQTGAEVTETNDGWFAVVRGGGLPVMLAFQKVEEPTAGKNKLHLDLHAEDLDAEVDRLLAAGATLVARRGDESFRWVTLADPQGNEFCVAAHGAADA</sequence>
<reference evidence="3" key="1">
    <citation type="journal article" date="2019" name="Int. J. Syst. Evol. Microbiol.">
        <title>The Global Catalogue of Microorganisms (GCM) 10K type strain sequencing project: providing services to taxonomists for standard genome sequencing and annotation.</title>
        <authorList>
            <consortium name="The Broad Institute Genomics Platform"/>
            <consortium name="The Broad Institute Genome Sequencing Center for Infectious Disease"/>
            <person name="Wu L."/>
            <person name="Ma J."/>
        </authorList>
    </citation>
    <scope>NUCLEOTIDE SEQUENCE [LARGE SCALE GENOMIC DNA]</scope>
    <source>
        <strain evidence="3">JCM 3369</strain>
    </source>
</reference>
<dbReference type="EMBL" id="JBHSGF010000003">
    <property type="protein sequence ID" value="MFC4554560.1"/>
    <property type="molecule type" value="Genomic_DNA"/>
</dbReference>
<comment type="caution">
    <text evidence="2">The sequence shown here is derived from an EMBL/GenBank/DDBJ whole genome shotgun (WGS) entry which is preliminary data.</text>
</comment>
<dbReference type="InterPro" id="IPR037523">
    <property type="entry name" value="VOC_core"/>
</dbReference>
<protein>
    <submittedName>
        <fullName evidence="2">VOC family protein</fullName>
    </submittedName>
</protein>
<dbReference type="PANTHER" id="PTHR35908">
    <property type="entry name" value="HYPOTHETICAL FUSION PROTEIN"/>
    <property type="match status" value="1"/>
</dbReference>
<dbReference type="Pfam" id="PF18029">
    <property type="entry name" value="Glyoxalase_6"/>
    <property type="match status" value="1"/>
</dbReference>
<evidence type="ECO:0000313" key="3">
    <source>
        <dbReference type="Proteomes" id="UP001595955"/>
    </source>
</evidence>
<dbReference type="PANTHER" id="PTHR35908:SF1">
    <property type="entry name" value="CONSERVED PROTEIN"/>
    <property type="match status" value="1"/>
</dbReference>
<evidence type="ECO:0000313" key="2">
    <source>
        <dbReference type="EMBL" id="MFC4554560.1"/>
    </source>
</evidence>
<dbReference type="InterPro" id="IPR041581">
    <property type="entry name" value="Glyoxalase_6"/>
</dbReference>
<accession>A0ABV9D751</accession>
<keyword evidence="3" id="KW-1185">Reference proteome</keyword>
<name>A0ABV9D751_9MICO</name>
<evidence type="ECO:0000259" key="1">
    <source>
        <dbReference type="PROSITE" id="PS51819"/>
    </source>
</evidence>
<proteinExistence type="predicted"/>
<dbReference type="SUPFAM" id="SSF54593">
    <property type="entry name" value="Glyoxalase/Bleomycin resistance protein/Dihydroxybiphenyl dioxygenase"/>
    <property type="match status" value="1"/>
</dbReference>
<organism evidence="2 3">
    <name type="scientific">Georgenia faecalis</name>
    <dbReference type="NCBI Taxonomy" id="2483799"/>
    <lineage>
        <taxon>Bacteria</taxon>
        <taxon>Bacillati</taxon>
        <taxon>Actinomycetota</taxon>
        <taxon>Actinomycetes</taxon>
        <taxon>Micrococcales</taxon>
        <taxon>Bogoriellaceae</taxon>
        <taxon>Georgenia</taxon>
    </lineage>
</organism>
<dbReference type="Proteomes" id="UP001595955">
    <property type="component" value="Unassembled WGS sequence"/>
</dbReference>
<dbReference type="PROSITE" id="PS51819">
    <property type="entry name" value="VOC"/>
    <property type="match status" value="1"/>
</dbReference>
<gene>
    <name evidence="2" type="ORF">ACFO3F_04805</name>
</gene>
<dbReference type="RefSeq" id="WP_122825145.1">
    <property type="nucleotide sequence ID" value="NZ_CP033325.1"/>
</dbReference>
<dbReference type="Gene3D" id="3.10.180.10">
    <property type="entry name" value="2,3-Dihydroxybiphenyl 1,2-Dioxygenase, domain 1"/>
    <property type="match status" value="1"/>
</dbReference>
<feature type="domain" description="VOC" evidence="1">
    <location>
        <begin position="4"/>
        <end position="115"/>
    </location>
</feature>
<dbReference type="InterPro" id="IPR029068">
    <property type="entry name" value="Glyas_Bleomycin-R_OHBP_Dase"/>
</dbReference>